<dbReference type="GO" id="GO:0016705">
    <property type="term" value="F:oxidoreductase activity, acting on paired donors, with incorporation or reduction of molecular oxygen"/>
    <property type="evidence" value="ECO:0007669"/>
    <property type="project" value="InterPro"/>
</dbReference>
<dbReference type="InterPro" id="IPR036396">
    <property type="entry name" value="Cyt_P450_sf"/>
</dbReference>
<evidence type="ECO:0000256" key="5">
    <source>
        <dbReference type="ARBA" id="ARBA00022723"/>
    </source>
</evidence>
<dbReference type="PROSITE" id="PS00086">
    <property type="entry name" value="CYTOCHROME_P450"/>
    <property type="match status" value="1"/>
</dbReference>
<evidence type="ECO:0000256" key="7">
    <source>
        <dbReference type="ARBA" id="ARBA00023004"/>
    </source>
</evidence>
<dbReference type="Pfam" id="PF00067">
    <property type="entry name" value="p450"/>
    <property type="match status" value="1"/>
</dbReference>
<keyword evidence="4 10" id="KW-0349">Heme</keyword>
<evidence type="ECO:0000256" key="6">
    <source>
        <dbReference type="ARBA" id="ARBA00023002"/>
    </source>
</evidence>
<comment type="similarity">
    <text evidence="3 11">Belongs to the cytochrome P450 family.</text>
</comment>
<dbReference type="PANTHER" id="PTHR47943:SF8">
    <property type="entry name" value="CYTOCHROME P450"/>
    <property type="match status" value="1"/>
</dbReference>
<dbReference type="EMBL" id="JAUHHV010000006">
    <property type="protein sequence ID" value="KAK1420746.1"/>
    <property type="molecule type" value="Genomic_DNA"/>
</dbReference>
<dbReference type="CDD" id="cd20655">
    <property type="entry name" value="CYP93"/>
    <property type="match status" value="1"/>
</dbReference>
<dbReference type="PANTHER" id="PTHR47943">
    <property type="entry name" value="CYTOCHROME P450 93A3-LIKE"/>
    <property type="match status" value="1"/>
</dbReference>
<keyword evidence="12" id="KW-1133">Transmembrane helix</keyword>
<sequence>MVDIYGYFILFLILLVSVLLIRFFFSSSRSKFRLAPTPFAFPIIGHLHLLAPIPHQALHKLSTRYGPIFRFSLGSVPCLAVSSSEMAREFLRTYEASYLDRPRNATTVYLTYGSKDFMFAPYGPYWKLMKKLVMSELLNGTTLDLLLPVRQDEVKRFINSLSQKAKHGKPVDVKDELLKLTNNMISRMLMSERCSEEENEASNMRKLVTEISKITGEFNLADYIWFLKNLDLQGYGKRVRELHLRFNALIERIIGEHEDVIRKGKGESKDLLDILLKISEDDTMEMKLTKDNIKAFILNLFIAGTDTSALTIEWGLAELINHPRIMKKAVEEIDRVVGKTRLLEESDIPNLPYLQAIVKETLRLHPTAPMIPRTSTEDCIVGGYHIPAKTTAFINVWALGRDPENWDDPLGFNPERFEHSQVDVRGQHFHMLPFGSGRRMCPGTSLAMQVVQVTLGVMVQCFEWKAGEKGDVDRVDMDEGPGITLPRANPLVCVPVTRFDSTLF</sequence>
<reference evidence="13" key="1">
    <citation type="journal article" date="2023" name="bioRxiv">
        <title>Improved chromosome-level genome assembly for marigold (Tagetes erecta).</title>
        <authorList>
            <person name="Jiang F."/>
            <person name="Yuan L."/>
            <person name="Wang S."/>
            <person name="Wang H."/>
            <person name="Xu D."/>
            <person name="Wang A."/>
            <person name="Fan W."/>
        </authorList>
    </citation>
    <scope>NUCLEOTIDE SEQUENCE</scope>
    <source>
        <strain evidence="13">WSJ</strain>
        <tissue evidence="13">Leaf</tissue>
    </source>
</reference>
<keyword evidence="8 11" id="KW-0503">Monooxygenase</keyword>
<dbReference type="GO" id="GO:0004497">
    <property type="term" value="F:monooxygenase activity"/>
    <property type="evidence" value="ECO:0007669"/>
    <property type="project" value="UniProtKB-KW"/>
</dbReference>
<dbReference type="AlphaFoldDB" id="A0AAD8KGP4"/>
<evidence type="ECO:0000256" key="2">
    <source>
        <dbReference type="ARBA" id="ARBA00004370"/>
    </source>
</evidence>
<evidence type="ECO:0000256" key="1">
    <source>
        <dbReference type="ARBA" id="ARBA00001971"/>
    </source>
</evidence>
<evidence type="ECO:0008006" key="15">
    <source>
        <dbReference type="Google" id="ProtNLM"/>
    </source>
</evidence>
<name>A0AAD8KGP4_TARER</name>
<evidence type="ECO:0000256" key="9">
    <source>
        <dbReference type="ARBA" id="ARBA00023136"/>
    </source>
</evidence>
<keyword evidence="9 12" id="KW-0472">Membrane</keyword>
<evidence type="ECO:0000256" key="11">
    <source>
        <dbReference type="RuleBase" id="RU000461"/>
    </source>
</evidence>
<dbReference type="GO" id="GO:0016020">
    <property type="term" value="C:membrane"/>
    <property type="evidence" value="ECO:0007669"/>
    <property type="project" value="UniProtKB-SubCell"/>
</dbReference>
<keyword evidence="14" id="KW-1185">Reference proteome</keyword>
<gene>
    <name evidence="13" type="ORF">QVD17_22590</name>
</gene>
<dbReference type="PRINTS" id="PR00385">
    <property type="entry name" value="P450"/>
</dbReference>
<comment type="cofactor">
    <cofactor evidence="1 10">
        <name>heme</name>
        <dbReference type="ChEBI" id="CHEBI:30413"/>
    </cofactor>
</comment>
<organism evidence="13 14">
    <name type="scientific">Tagetes erecta</name>
    <name type="common">African marigold</name>
    <dbReference type="NCBI Taxonomy" id="13708"/>
    <lineage>
        <taxon>Eukaryota</taxon>
        <taxon>Viridiplantae</taxon>
        <taxon>Streptophyta</taxon>
        <taxon>Embryophyta</taxon>
        <taxon>Tracheophyta</taxon>
        <taxon>Spermatophyta</taxon>
        <taxon>Magnoliopsida</taxon>
        <taxon>eudicotyledons</taxon>
        <taxon>Gunneridae</taxon>
        <taxon>Pentapetalae</taxon>
        <taxon>asterids</taxon>
        <taxon>campanulids</taxon>
        <taxon>Asterales</taxon>
        <taxon>Asteraceae</taxon>
        <taxon>Asteroideae</taxon>
        <taxon>Heliantheae alliance</taxon>
        <taxon>Tageteae</taxon>
        <taxon>Tagetes</taxon>
    </lineage>
</organism>
<comment type="caution">
    <text evidence="13">The sequence shown here is derived from an EMBL/GenBank/DDBJ whole genome shotgun (WGS) entry which is preliminary data.</text>
</comment>
<keyword evidence="12" id="KW-0812">Transmembrane</keyword>
<protein>
    <recommendedName>
        <fullName evidence="15">Cytochrome P450</fullName>
    </recommendedName>
</protein>
<proteinExistence type="inferred from homology"/>
<evidence type="ECO:0000256" key="3">
    <source>
        <dbReference type="ARBA" id="ARBA00010617"/>
    </source>
</evidence>
<feature type="binding site" description="axial binding residue" evidence="10">
    <location>
        <position position="441"/>
    </location>
    <ligand>
        <name>heme</name>
        <dbReference type="ChEBI" id="CHEBI:30413"/>
    </ligand>
    <ligandPart>
        <name>Fe</name>
        <dbReference type="ChEBI" id="CHEBI:18248"/>
    </ligandPart>
</feature>
<evidence type="ECO:0000256" key="10">
    <source>
        <dbReference type="PIRSR" id="PIRSR602401-1"/>
    </source>
</evidence>
<comment type="subcellular location">
    <subcellularLocation>
        <location evidence="2">Membrane</location>
    </subcellularLocation>
</comment>
<evidence type="ECO:0000256" key="4">
    <source>
        <dbReference type="ARBA" id="ARBA00022617"/>
    </source>
</evidence>
<dbReference type="InterPro" id="IPR017972">
    <property type="entry name" value="Cyt_P450_CS"/>
</dbReference>
<dbReference type="InterPro" id="IPR002401">
    <property type="entry name" value="Cyt_P450_E_grp-I"/>
</dbReference>
<dbReference type="GO" id="GO:0020037">
    <property type="term" value="F:heme binding"/>
    <property type="evidence" value="ECO:0007669"/>
    <property type="project" value="InterPro"/>
</dbReference>
<keyword evidence="5 10" id="KW-0479">Metal-binding</keyword>
<dbReference type="FunFam" id="1.10.630.10:FF:000019">
    <property type="entry name" value="Cytochrome P450 family protein"/>
    <property type="match status" value="1"/>
</dbReference>
<evidence type="ECO:0000313" key="13">
    <source>
        <dbReference type="EMBL" id="KAK1420746.1"/>
    </source>
</evidence>
<dbReference type="Proteomes" id="UP001229421">
    <property type="component" value="Unassembled WGS sequence"/>
</dbReference>
<dbReference type="Gene3D" id="1.10.630.10">
    <property type="entry name" value="Cytochrome P450"/>
    <property type="match status" value="1"/>
</dbReference>
<keyword evidence="7 10" id="KW-0408">Iron</keyword>
<dbReference type="SUPFAM" id="SSF48264">
    <property type="entry name" value="Cytochrome P450"/>
    <property type="match status" value="1"/>
</dbReference>
<dbReference type="GO" id="GO:0005506">
    <property type="term" value="F:iron ion binding"/>
    <property type="evidence" value="ECO:0007669"/>
    <property type="project" value="InterPro"/>
</dbReference>
<dbReference type="InterPro" id="IPR001128">
    <property type="entry name" value="Cyt_P450"/>
</dbReference>
<keyword evidence="6 11" id="KW-0560">Oxidoreductase</keyword>
<accession>A0AAD8KGP4</accession>
<feature type="transmembrane region" description="Helical" evidence="12">
    <location>
        <begin position="6"/>
        <end position="25"/>
    </location>
</feature>
<evidence type="ECO:0000256" key="8">
    <source>
        <dbReference type="ARBA" id="ARBA00023033"/>
    </source>
</evidence>
<dbReference type="PRINTS" id="PR00463">
    <property type="entry name" value="EP450I"/>
</dbReference>
<evidence type="ECO:0000256" key="12">
    <source>
        <dbReference type="SAM" id="Phobius"/>
    </source>
</evidence>
<evidence type="ECO:0000313" key="14">
    <source>
        <dbReference type="Proteomes" id="UP001229421"/>
    </source>
</evidence>